<feature type="domain" description="SGNH hydrolase-type esterase" evidence="2">
    <location>
        <begin position="45"/>
        <end position="220"/>
    </location>
</feature>
<evidence type="ECO:0000313" key="3">
    <source>
        <dbReference type="EMBL" id="ROO91208.1"/>
    </source>
</evidence>
<keyword evidence="1" id="KW-0732">Signal</keyword>
<evidence type="ECO:0000313" key="4">
    <source>
        <dbReference type="Proteomes" id="UP000272400"/>
    </source>
</evidence>
<dbReference type="PROSITE" id="PS51257">
    <property type="entry name" value="PROKAR_LIPOPROTEIN"/>
    <property type="match status" value="1"/>
</dbReference>
<dbReference type="Pfam" id="PF13472">
    <property type="entry name" value="Lipase_GDSL_2"/>
    <property type="match status" value="1"/>
</dbReference>
<accession>A0A3N1DDG0</accession>
<name>A0A3N1DDG0_9ACTN</name>
<dbReference type="InterPro" id="IPR051532">
    <property type="entry name" value="Ester_Hydrolysis_Enzymes"/>
</dbReference>
<dbReference type="Proteomes" id="UP000272400">
    <property type="component" value="Unassembled WGS sequence"/>
</dbReference>
<dbReference type="AlphaFoldDB" id="A0A3N1DDG0"/>
<gene>
    <name evidence="3" type="ORF">EDD29_8958</name>
</gene>
<dbReference type="Gene3D" id="3.40.50.1110">
    <property type="entry name" value="SGNH hydrolase"/>
    <property type="match status" value="1"/>
</dbReference>
<comment type="caution">
    <text evidence="3">The sequence shown here is derived from an EMBL/GenBank/DDBJ whole genome shotgun (WGS) entry which is preliminary data.</text>
</comment>
<dbReference type="GO" id="GO:0004622">
    <property type="term" value="F:phosphatidylcholine lysophospholipase activity"/>
    <property type="evidence" value="ECO:0007669"/>
    <property type="project" value="TreeGrafter"/>
</dbReference>
<protein>
    <submittedName>
        <fullName evidence="3">Lysophospholipase L1-like esterase</fullName>
    </submittedName>
</protein>
<feature type="signal peptide" evidence="1">
    <location>
        <begin position="1"/>
        <end position="20"/>
    </location>
</feature>
<sequence>MRVTLLGSVLALALSGCAGGAGTPAGAHTVEAPAPPPARAPVVLFLGDSYTAGYRDVEAEQTYAGVLSRKLGWQPVIGGYPGTGFLAEGKIGKNFGRLFADQLRWRPAPDLVLIVGGHNDALRDPAPAALDAAVHGLLDDVRTTWPGVSLVVIGPIWGGTPPDRALAVRDTVRDAAAAGAVPFVDPLAEEWFTGDVSDGTGNAPAYIGRDEAHPTADGHAYLADRVAASLTALGVQNPGD</sequence>
<dbReference type="InterPro" id="IPR036514">
    <property type="entry name" value="SGNH_hydro_sf"/>
</dbReference>
<evidence type="ECO:0000259" key="2">
    <source>
        <dbReference type="Pfam" id="PF13472"/>
    </source>
</evidence>
<reference evidence="3 4" key="1">
    <citation type="submission" date="2018-11" db="EMBL/GenBank/DDBJ databases">
        <title>Sequencing the genomes of 1000 actinobacteria strains.</title>
        <authorList>
            <person name="Klenk H.-P."/>
        </authorList>
    </citation>
    <scope>NUCLEOTIDE SEQUENCE [LARGE SCALE GENOMIC DNA]</scope>
    <source>
        <strain evidence="3 4">DSM 44254</strain>
    </source>
</reference>
<dbReference type="PANTHER" id="PTHR30383">
    <property type="entry name" value="THIOESTERASE 1/PROTEASE 1/LYSOPHOSPHOLIPASE L1"/>
    <property type="match status" value="1"/>
</dbReference>
<dbReference type="SUPFAM" id="SSF52266">
    <property type="entry name" value="SGNH hydrolase"/>
    <property type="match status" value="1"/>
</dbReference>
<organism evidence="3 4">
    <name type="scientific">Actinocorallia herbida</name>
    <dbReference type="NCBI Taxonomy" id="58109"/>
    <lineage>
        <taxon>Bacteria</taxon>
        <taxon>Bacillati</taxon>
        <taxon>Actinomycetota</taxon>
        <taxon>Actinomycetes</taxon>
        <taxon>Streptosporangiales</taxon>
        <taxon>Thermomonosporaceae</taxon>
        <taxon>Actinocorallia</taxon>
    </lineage>
</organism>
<dbReference type="CDD" id="cd00229">
    <property type="entry name" value="SGNH_hydrolase"/>
    <property type="match status" value="1"/>
</dbReference>
<feature type="chain" id="PRO_5038939125" evidence="1">
    <location>
        <begin position="21"/>
        <end position="240"/>
    </location>
</feature>
<proteinExistence type="predicted"/>
<dbReference type="InterPro" id="IPR013830">
    <property type="entry name" value="SGNH_hydro"/>
</dbReference>
<evidence type="ECO:0000256" key="1">
    <source>
        <dbReference type="SAM" id="SignalP"/>
    </source>
</evidence>
<dbReference type="PANTHER" id="PTHR30383:SF5">
    <property type="entry name" value="SGNH HYDROLASE-TYPE ESTERASE DOMAIN-CONTAINING PROTEIN"/>
    <property type="match status" value="1"/>
</dbReference>
<keyword evidence="4" id="KW-1185">Reference proteome</keyword>
<dbReference type="EMBL" id="RJKE01000001">
    <property type="protein sequence ID" value="ROO91208.1"/>
    <property type="molecule type" value="Genomic_DNA"/>
</dbReference>